<evidence type="ECO:0000313" key="2">
    <source>
        <dbReference type="Proteomes" id="UP000019151"/>
    </source>
</evidence>
<accession>W0RS32</accession>
<dbReference type="InParanoid" id="W0RS32"/>
<gene>
    <name evidence="1" type="ORF">J421_5722</name>
</gene>
<reference evidence="1 2" key="1">
    <citation type="journal article" date="2014" name="Genome Announc.">
        <title>Genome Sequence and Methylome of Soil Bacterium Gemmatirosa kalamazoonensis KBS708T, a Member of the Rarely Cultivated Gemmatimonadetes Phylum.</title>
        <authorList>
            <person name="Debruyn J.M."/>
            <person name="Radosevich M."/>
            <person name="Wommack K.E."/>
            <person name="Polson S.W."/>
            <person name="Hauser L.J."/>
            <person name="Fawaz M.N."/>
            <person name="Korlach J."/>
            <person name="Tsai Y.C."/>
        </authorList>
    </citation>
    <scope>NUCLEOTIDE SEQUENCE [LARGE SCALE GENOMIC DNA]</scope>
    <source>
        <strain evidence="1 2">KBS708</strain>
        <plasmid evidence="2">Plasmid 2</plasmid>
    </source>
</reference>
<sequence>MHASARLVLALHGLDALHERIGDEFVSLCRHELDPLVQAAGRSLGITLRHTAHGDLELHFDVRPEMGPERPCGFAMLGEGGDVVVVEAHRSLGVCTTDPVTGKIHRRGILTYDVLLARALFNTGMHELGHFVAALPHVHDPNNYMVTGNPPVDMRTRRGRRAFFAGSKRFTSEQRGRLVEQLRSGTWLEGSEE</sequence>
<keyword evidence="1" id="KW-0614">Plasmid</keyword>
<geneLocation type="plasmid" evidence="1 2">
    <name>2</name>
</geneLocation>
<organism evidence="1 2">
    <name type="scientific">Gemmatirosa kalamazoonensis</name>
    <dbReference type="NCBI Taxonomy" id="861299"/>
    <lineage>
        <taxon>Bacteria</taxon>
        <taxon>Pseudomonadati</taxon>
        <taxon>Gemmatimonadota</taxon>
        <taxon>Gemmatimonadia</taxon>
        <taxon>Gemmatimonadales</taxon>
        <taxon>Gemmatimonadaceae</taxon>
        <taxon>Gemmatirosa</taxon>
    </lineage>
</organism>
<evidence type="ECO:0000313" key="1">
    <source>
        <dbReference type="EMBL" id="AHG93257.1"/>
    </source>
</evidence>
<dbReference type="RefSeq" id="WP_148306609.1">
    <property type="nucleotide sequence ID" value="NZ_CP007130.1"/>
</dbReference>
<dbReference type="HOGENOM" id="CLU_1406998_0_0_0"/>
<proteinExistence type="predicted"/>
<keyword evidence="2" id="KW-1185">Reference proteome</keyword>
<dbReference type="Proteomes" id="UP000019151">
    <property type="component" value="Plasmid 2"/>
</dbReference>
<dbReference type="EMBL" id="CP007130">
    <property type="protein sequence ID" value="AHG93257.1"/>
    <property type="molecule type" value="Genomic_DNA"/>
</dbReference>
<name>W0RS32_9BACT</name>
<dbReference type="KEGG" id="gba:J421_5722"/>
<protein>
    <submittedName>
        <fullName evidence="1">Uncharacterized protein</fullName>
    </submittedName>
</protein>
<dbReference type="AlphaFoldDB" id="W0RS32"/>